<keyword evidence="6" id="KW-1185">Reference proteome</keyword>
<gene>
    <name evidence="5" type="ORF">OUY24_10255</name>
</gene>
<dbReference type="InterPro" id="IPR002347">
    <property type="entry name" value="SDR_fam"/>
</dbReference>
<keyword evidence="2" id="KW-0560">Oxidoreductase</keyword>
<evidence type="ECO:0000256" key="2">
    <source>
        <dbReference type="ARBA" id="ARBA00023002"/>
    </source>
</evidence>
<dbReference type="Proteomes" id="UP001212498">
    <property type="component" value="Unassembled WGS sequence"/>
</dbReference>
<feature type="domain" description="Ketoreductase" evidence="4">
    <location>
        <begin position="7"/>
        <end position="199"/>
    </location>
</feature>
<dbReference type="PROSITE" id="PS00061">
    <property type="entry name" value="ADH_SHORT"/>
    <property type="match status" value="1"/>
</dbReference>
<dbReference type="EMBL" id="JAPNUD010000019">
    <property type="protein sequence ID" value="MDA0640999.1"/>
    <property type="molecule type" value="Genomic_DNA"/>
</dbReference>
<dbReference type="SMART" id="SM00822">
    <property type="entry name" value="PKS_KR"/>
    <property type="match status" value="1"/>
</dbReference>
<protein>
    <submittedName>
        <fullName evidence="5">SDR family NAD(P)-dependent oxidoreductase</fullName>
    </submittedName>
</protein>
<reference evidence="5 6" key="1">
    <citation type="submission" date="2022-11" db="EMBL/GenBank/DDBJ databases">
        <title>Nonomuraea corallina sp. nov., a new species of the genus Nonomuraea isolated from sea side sediment in Thai sea.</title>
        <authorList>
            <person name="Ngamcharungchit C."/>
            <person name="Matsumoto A."/>
            <person name="Suriyachadkun C."/>
            <person name="Panbangred W."/>
            <person name="Inahashi Y."/>
            <person name="Intra B."/>
        </authorList>
    </citation>
    <scope>NUCLEOTIDE SEQUENCE [LARGE SCALE GENOMIC DNA]</scope>
    <source>
        <strain evidence="5 6">DSM 43553</strain>
    </source>
</reference>
<dbReference type="PANTHER" id="PTHR45024">
    <property type="entry name" value="DEHYDROGENASES, SHORT CHAIN"/>
    <property type="match status" value="1"/>
</dbReference>
<evidence type="ECO:0000313" key="6">
    <source>
        <dbReference type="Proteomes" id="UP001212498"/>
    </source>
</evidence>
<dbReference type="SUPFAM" id="SSF51735">
    <property type="entry name" value="NAD(P)-binding Rossmann-fold domains"/>
    <property type="match status" value="1"/>
</dbReference>
<dbReference type="RefSeq" id="WP_271276030.1">
    <property type="nucleotide sequence ID" value="NZ_BAABFD010000025.1"/>
</dbReference>
<accession>A0ABT4SVE2</accession>
<comment type="caution">
    <text evidence="5">The sequence shown here is derived from an EMBL/GenBank/DDBJ whole genome shotgun (WGS) entry which is preliminary data.</text>
</comment>
<dbReference type="InterPro" id="IPR051687">
    <property type="entry name" value="Peroxisomal_Beta-Oxidation"/>
</dbReference>
<dbReference type="PRINTS" id="PR00080">
    <property type="entry name" value="SDRFAMILY"/>
</dbReference>
<dbReference type="InterPro" id="IPR020904">
    <property type="entry name" value="Sc_DH/Rdtase_CS"/>
</dbReference>
<name>A0ABT4SVE2_9ACTN</name>
<evidence type="ECO:0000256" key="1">
    <source>
        <dbReference type="ARBA" id="ARBA00006484"/>
    </source>
</evidence>
<dbReference type="Pfam" id="PF00106">
    <property type="entry name" value="adh_short"/>
    <property type="match status" value="1"/>
</dbReference>
<organism evidence="5 6">
    <name type="scientific">Nonomuraea ferruginea</name>
    <dbReference type="NCBI Taxonomy" id="46174"/>
    <lineage>
        <taxon>Bacteria</taxon>
        <taxon>Bacillati</taxon>
        <taxon>Actinomycetota</taxon>
        <taxon>Actinomycetes</taxon>
        <taxon>Streptosporangiales</taxon>
        <taxon>Streptosporangiaceae</taxon>
        <taxon>Nonomuraea</taxon>
    </lineage>
</organism>
<dbReference type="PRINTS" id="PR00081">
    <property type="entry name" value="GDHRDH"/>
</dbReference>
<sequence length="331" mass="34035">MGTLDGRVALITGAGRGIGRQEALFFASEGAKVVVNDPGVTPEGTGGDAGVARAVAAEIRDAGGQAVASTDDVTDWDGARRMVQTAVETFGDLDVVVNNAAIHRRRALVNMTEDEFDAVLAVHLKGTFAVTRWAARHWRDQGDTRDRAVVNTVSASGLLLPGITQGNYAAAKAGIAALTTAHAVELARYGVRVNAVSPSMARTRLTEGVPGMSGPPDVPEMSGPPDGAFDPLDPALTAHVAAYLATPGCPVNGQVLAVRGTSVTVLNGWSAGESVTKDGAPWTVAELGEAMAALPRRDPLAEAVAMVGGSLGDGNRDKLLAMVDAMLADPR</sequence>
<dbReference type="Gene3D" id="3.40.50.720">
    <property type="entry name" value="NAD(P)-binding Rossmann-like Domain"/>
    <property type="match status" value="1"/>
</dbReference>
<dbReference type="InterPro" id="IPR057326">
    <property type="entry name" value="KR_dom"/>
</dbReference>
<evidence type="ECO:0000313" key="5">
    <source>
        <dbReference type="EMBL" id="MDA0640999.1"/>
    </source>
</evidence>
<dbReference type="PANTHER" id="PTHR45024:SF2">
    <property type="entry name" value="SCP2 DOMAIN-CONTAINING PROTEIN"/>
    <property type="match status" value="1"/>
</dbReference>
<comment type="similarity">
    <text evidence="1 3">Belongs to the short-chain dehydrogenases/reductases (SDR) family.</text>
</comment>
<proteinExistence type="inferred from homology"/>
<dbReference type="InterPro" id="IPR036291">
    <property type="entry name" value="NAD(P)-bd_dom_sf"/>
</dbReference>
<evidence type="ECO:0000259" key="4">
    <source>
        <dbReference type="SMART" id="SM00822"/>
    </source>
</evidence>
<evidence type="ECO:0000256" key="3">
    <source>
        <dbReference type="RuleBase" id="RU000363"/>
    </source>
</evidence>